<keyword evidence="5" id="KW-1185">Reference proteome</keyword>
<proteinExistence type="predicted"/>
<evidence type="ECO:0000256" key="2">
    <source>
        <dbReference type="PROSITE-ProRule" id="PRU00169"/>
    </source>
</evidence>
<evidence type="ECO:0000313" key="5">
    <source>
        <dbReference type="Proteomes" id="UP001279642"/>
    </source>
</evidence>
<feature type="domain" description="Response regulatory" evidence="3">
    <location>
        <begin position="3"/>
        <end position="114"/>
    </location>
</feature>
<dbReference type="InterPro" id="IPR001789">
    <property type="entry name" value="Sig_transdc_resp-reg_receiver"/>
</dbReference>
<evidence type="ECO:0000313" key="4">
    <source>
        <dbReference type="EMBL" id="MDY0884490.1"/>
    </source>
</evidence>
<dbReference type="InterPro" id="IPR050595">
    <property type="entry name" value="Bact_response_regulator"/>
</dbReference>
<dbReference type="RefSeq" id="WP_320509564.1">
    <property type="nucleotide sequence ID" value="NZ_JAXCLW010000005.1"/>
</dbReference>
<dbReference type="Gene3D" id="3.40.50.2300">
    <property type="match status" value="1"/>
</dbReference>
<dbReference type="PANTHER" id="PTHR44591:SF3">
    <property type="entry name" value="RESPONSE REGULATORY DOMAIN-CONTAINING PROTEIN"/>
    <property type="match status" value="1"/>
</dbReference>
<protein>
    <submittedName>
        <fullName evidence="4">Response regulator</fullName>
    </submittedName>
</protein>
<accession>A0ABU5EEI0</accession>
<gene>
    <name evidence="4" type="ORF">SMD27_16720</name>
</gene>
<dbReference type="InterPro" id="IPR011006">
    <property type="entry name" value="CheY-like_superfamily"/>
</dbReference>
<comment type="caution">
    <text evidence="4">The sequence shown here is derived from an EMBL/GenBank/DDBJ whole genome shotgun (WGS) entry which is preliminary data.</text>
</comment>
<dbReference type="EMBL" id="JAXCLW010000005">
    <property type="protein sequence ID" value="MDY0884490.1"/>
    <property type="molecule type" value="Genomic_DNA"/>
</dbReference>
<dbReference type="SMART" id="SM00448">
    <property type="entry name" value="REC"/>
    <property type="match status" value="1"/>
</dbReference>
<feature type="modified residue" description="4-aspartylphosphate" evidence="2">
    <location>
        <position position="52"/>
    </location>
</feature>
<keyword evidence="1 2" id="KW-0597">Phosphoprotein</keyword>
<dbReference type="SUPFAM" id="SSF52172">
    <property type="entry name" value="CheY-like"/>
    <property type="match status" value="1"/>
</dbReference>
<dbReference type="Proteomes" id="UP001279642">
    <property type="component" value="Unassembled WGS sequence"/>
</dbReference>
<organism evidence="4 5">
    <name type="scientific">Dongia soli</name>
    <dbReference type="NCBI Taxonomy" id="600628"/>
    <lineage>
        <taxon>Bacteria</taxon>
        <taxon>Pseudomonadati</taxon>
        <taxon>Pseudomonadota</taxon>
        <taxon>Alphaproteobacteria</taxon>
        <taxon>Rhodospirillales</taxon>
        <taxon>Dongiaceae</taxon>
        <taxon>Dongia</taxon>
    </lineage>
</organism>
<reference evidence="4 5" key="1">
    <citation type="journal article" date="2016" name="Antonie Van Leeuwenhoek">
        <title>Dongia soli sp. nov., isolated from soil from Dokdo, Korea.</title>
        <authorList>
            <person name="Kim D.U."/>
            <person name="Lee H."/>
            <person name="Kim H."/>
            <person name="Kim S.G."/>
            <person name="Ka J.O."/>
        </authorList>
    </citation>
    <scope>NUCLEOTIDE SEQUENCE [LARGE SCALE GENOMIC DNA]</scope>
    <source>
        <strain evidence="4 5">D78</strain>
    </source>
</reference>
<dbReference type="Pfam" id="PF00072">
    <property type="entry name" value="Response_reg"/>
    <property type="match status" value="1"/>
</dbReference>
<evidence type="ECO:0000259" key="3">
    <source>
        <dbReference type="PROSITE" id="PS50110"/>
    </source>
</evidence>
<sequence>MLRILLVEDERLLSTVTSVTLEDAGYHVTVAFDGQNGFEIALQDRPELIITDFMMPRMTGLEMTAKLRQHGFAGPIVLTTSVPEAQLPGRNEYNAYLAKPYTESQLLKILDKFIP</sequence>
<dbReference type="PROSITE" id="PS50110">
    <property type="entry name" value="RESPONSE_REGULATORY"/>
    <property type="match status" value="1"/>
</dbReference>
<name>A0ABU5EEI0_9PROT</name>
<dbReference type="PANTHER" id="PTHR44591">
    <property type="entry name" value="STRESS RESPONSE REGULATOR PROTEIN 1"/>
    <property type="match status" value="1"/>
</dbReference>
<evidence type="ECO:0000256" key="1">
    <source>
        <dbReference type="ARBA" id="ARBA00022553"/>
    </source>
</evidence>